<gene>
    <name evidence="1" type="ORF">SAMN05421640_3426</name>
</gene>
<dbReference type="EMBL" id="FZPD01000006">
    <property type="protein sequence ID" value="SNT34525.1"/>
    <property type="molecule type" value="Genomic_DNA"/>
</dbReference>
<dbReference type="RefSeq" id="WP_089358104.1">
    <property type="nucleotide sequence ID" value="NZ_FZPD01000006.1"/>
</dbReference>
<reference evidence="1 2" key="1">
    <citation type="submission" date="2017-06" db="EMBL/GenBank/DDBJ databases">
        <authorList>
            <person name="Kim H.J."/>
            <person name="Triplett B.A."/>
        </authorList>
    </citation>
    <scope>NUCLEOTIDE SEQUENCE [LARGE SCALE GENOMIC DNA]</scope>
    <source>
        <strain evidence="1 2">DSM 19307</strain>
    </source>
</reference>
<proteinExistence type="predicted"/>
<protein>
    <submittedName>
        <fullName evidence="1">Uncharacterized protein</fullName>
    </submittedName>
</protein>
<evidence type="ECO:0000313" key="2">
    <source>
        <dbReference type="Proteomes" id="UP000198393"/>
    </source>
</evidence>
<sequence>MKKIGKLFLLAFLAFSCQEEHIKPDKIDQEVSIPQPINSNGKYNLSEIYFNPITGYGENRFSFRYKLTCAPGTGVCGGITVMYFDLYKGNIHHGRINIGEVRLSENRQHFFLVTDKVPRYGNNFRFKVSVVRGQNTYTTAPFDLTEYGSNKVENVADVTSNDGYWQVGEVVDLKSIPVMGNGRDLFNYQVRLKYTLNGQFQYQFVHTNNSGYNGSNKVSNINLYSSPGLAYSDVVIQILDIQGALLEEIPKTLFPAPVIDITLNDGYPQLGENVTITSSANGNVPEYDVRIKYTLYGQAQYQFVHTHSGESTKNTNITLWSNPGHAYNTIVLQAVRNGQVLHEYERTIFP</sequence>
<keyword evidence="2" id="KW-1185">Reference proteome</keyword>
<organism evidence="1 2">
    <name type="scientific">Ekhidna lutea</name>
    <dbReference type="NCBI Taxonomy" id="447679"/>
    <lineage>
        <taxon>Bacteria</taxon>
        <taxon>Pseudomonadati</taxon>
        <taxon>Bacteroidota</taxon>
        <taxon>Cytophagia</taxon>
        <taxon>Cytophagales</taxon>
        <taxon>Reichenbachiellaceae</taxon>
        <taxon>Ekhidna</taxon>
    </lineage>
</organism>
<dbReference type="PROSITE" id="PS51257">
    <property type="entry name" value="PROKAR_LIPOPROTEIN"/>
    <property type="match status" value="1"/>
</dbReference>
<accession>A0A239LVX8</accession>
<dbReference type="AlphaFoldDB" id="A0A239LVX8"/>
<dbReference type="Proteomes" id="UP000198393">
    <property type="component" value="Unassembled WGS sequence"/>
</dbReference>
<evidence type="ECO:0000313" key="1">
    <source>
        <dbReference type="EMBL" id="SNT34525.1"/>
    </source>
</evidence>
<name>A0A239LVX8_EKHLU</name>